<dbReference type="Pfam" id="PF02518">
    <property type="entry name" value="HATPase_c"/>
    <property type="match status" value="1"/>
</dbReference>
<dbReference type="Pfam" id="PF00512">
    <property type="entry name" value="HisKA"/>
    <property type="match status" value="1"/>
</dbReference>
<dbReference type="SUPFAM" id="SSF47384">
    <property type="entry name" value="Homodimeric domain of signal transducing histidine kinase"/>
    <property type="match status" value="1"/>
</dbReference>
<dbReference type="InterPro" id="IPR000014">
    <property type="entry name" value="PAS"/>
</dbReference>
<dbReference type="GO" id="GO:0000155">
    <property type="term" value="F:phosphorelay sensor kinase activity"/>
    <property type="evidence" value="ECO:0007669"/>
    <property type="project" value="InterPro"/>
</dbReference>
<dbReference type="InterPro" id="IPR036097">
    <property type="entry name" value="HisK_dim/P_sf"/>
</dbReference>
<evidence type="ECO:0000256" key="9">
    <source>
        <dbReference type="SAM" id="Phobius"/>
    </source>
</evidence>
<evidence type="ECO:0000256" key="4">
    <source>
        <dbReference type="ARBA" id="ARBA00022679"/>
    </source>
</evidence>
<keyword evidence="12" id="KW-1185">Reference proteome</keyword>
<dbReference type="PANTHER" id="PTHR43065">
    <property type="entry name" value="SENSOR HISTIDINE KINASE"/>
    <property type="match status" value="1"/>
</dbReference>
<keyword evidence="4 11" id="KW-0808">Transferase</keyword>
<dbReference type="GO" id="GO:0005524">
    <property type="term" value="F:ATP binding"/>
    <property type="evidence" value="ECO:0007669"/>
    <property type="project" value="UniProtKB-KW"/>
</dbReference>
<dbReference type="EC" id="2.7.13.3" evidence="2"/>
<evidence type="ECO:0000256" key="2">
    <source>
        <dbReference type="ARBA" id="ARBA00012438"/>
    </source>
</evidence>
<evidence type="ECO:0000313" key="11">
    <source>
        <dbReference type="EMBL" id="ATX78909.1"/>
    </source>
</evidence>
<dbReference type="SUPFAM" id="SSF55874">
    <property type="entry name" value="ATPase domain of HSP90 chaperone/DNA topoisomerase II/histidine kinase"/>
    <property type="match status" value="1"/>
</dbReference>
<dbReference type="SMART" id="SM00091">
    <property type="entry name" value="PAS"/>
    <property type="match status" value="1"/>
</dbReference>
<gene>
    <name evidence="11" type="ORF">Ga0123461_0472</name>
</gene>
<dbReference type="CDD" id="cd00082">
    <property type="entry name" value="HisKA"/>
    <property type="match status" value="1"/>
</dbReference>
<evidence type="ECO:0000256" key="1">
    <source>
        <dbReference type="ARBA" id="ARBA00000085"/>
    </source>
</evidence>
<feature type="transmembrane region" description="Helical" evidence="9">
    <location>
        <begin position="24"/>
        <end position="42"/>
    </location>
</feature>
<keyword evidence="7" id="KW-0067">ATP-binding</keyword>
<keyword evidence="6 11" id="KW-0418">Kinase</keyword>
<dbReference type="PROSITE" id="PS50109">
    <property type="entry name" value="HIS_KIN"/>
    <property type="match status" value="1"/>
</dbReference>
<keyword evidence="9" id="KW-0472">Membrane</keyword>
<dbReference type="KEGG" id="maes:Ga0123461_0472"/>
<evidence type="ECO:0000259" key="10">
    <source>
        <dbReference type="PROSITE" id="PS50109"/>
    </source>
</evidence>
<dbReference type="PANTHER" id="PTHR43065:SF10">
    <property type="entry name" value="PEROXIDE STRESS-ACTIVATED HISTIDINE KINASE MAK3"/>
    <property type="match status" value="1"/>
</dbReference>
<dbReference type="EMBL" id="CP018799">
    <property type="protein sequence ID" value="ATX78909.1"/>
    <property type="molecule type" value="Genomic_DNA"/>
</dbReference>
<dbReference type="InterPro" id="IPR005467">
    <property type="entry name" value="His_kinase_dom"/>
</dbReference>
<protein>
    <recommendedName>
        <fullName evidence="2">histidine kinase</fullName>
        <ecNumber evidence="2">2.7.13.3</ecNumber>
    </recommendedName>
</protein>
<keyword evidence="9" id="KW-1133">Transmembrane helix</keyword>
<dbReference type="InterPro" id="IPR003594">
    <property type="entry name" value="HATPase_dom"/>
</dbReference>
<keyword evidence="5" id="KW-0547">Nucleotide-binding</keyword>
<dbReference type="SMART" id="SM00387">
    <property type="entry name" value="HATPase_c"/>
    <property type="match status" value="1"/>
</dbReference>
<evidence type="ECO:0000256" key="6">
    <source>
        <dbReference type="ARBA" id="ARBA00022777"/>
    </source>
</evidence>
<feature type="domain" description="Histidine kinase" evidence="10">
    <location>
        <begin position="290"/>
        <end position="487"/>
    </location>
</feature>
<reference evidence="11 12" key="1">
    <citation type="submission" date="2016-12" db="EMBL/GenBank/DDBJ databases">
        <title>Isolation and genomic insights into novel planktonic Zetaproteobacteria from stratified waters of the Chesapeake Bay.</title>
        <authorList>
            <person name="McAllister S.M."/>
            <person name="Kato S."/>
            <person name="Chan C.S."/>
            <person name="Chiu B.K."/>
            <person name="Field E.K."/>
        </authorList>
    </citation>
    <scope>NUCLEOTIDE SEQUENCE [LARGE SCALE GENOMIC DNA]</scope>
    <source>
        <strain evidence="11 12">CP-5</strain>
    </source>
</reference>
<organism evidence="11 12">
    <name type="scientific">Mariprofundus aestuarium</name>
    <dbReference type="NCBI Taxonomy" id="1921086"/>
    <lineage>
        <taxon>Bacteria</taxon>
        <taxon>Pseudomonadati</taxon>
        <taxon>Pseudomonadota</taxon>
        <taxon>Candidatius Mariprofundia</taxon>
        <taxon>Mariprofundales</taxon>
        <taxon>Mariprofundaceae</taxon>
        <taxon>Mariprofundus</taxon>
    </lineage>
</organism>
<evidence type="ECO:0000256" key="8">
    <source>
        <dbReference type="ARBA" id="ARBA00023012"/>
    </source>
</evidence>
<name>A0A2K8KYE5_MARES</name>
<dbReference type="SMART" id="SM00388">
    <property type="entry name" value="HisKA"/>
    <property type="match status" value="1"/>
</dbReference>
<feature type="transmembrane region" description="Helical" evidence="9">
    <location>
        <begin position="100"/>
        <end position="121"/>
    </location>
</feature>
<evidence type="ECO:0000256" key="7">
    <source>
        <dbReference type="ARBA" id="ARBA00022840"/>
    </source>
</evidence>
<sequence>MAGGVISLIIATWFYNAAGGFQPLLILAGLLFLSLLVLEFILSYSEVSLRNQYLIGYGGDALIAGLLIFATGGVASPFSFLSGLIIVASGLHAMRMLPQLVAIIACFGYLAAAYGDEWIAYHAPLDFQQALNALLQVSALLLVGGVMAYISNRHATLSASSDRMVRKHRQLKDLYDRVMQSMHEGMVVLDESLQLSDMNDAAGKLLGSLQLEVLLSSPALKRYLEQPQSVSFQCDYEHEGKMLLVRVTRLSAGHDATWLLTLVDISEVRKLERELIQQEKMAALGQMAAMLAHEIRNPIQTMTQGLEFVGVDASRDVSIKHIMHDEMMRLNRLASTMLDYAKPLNPSPVPVAVPELIISAVAQFEMSGAGHVHWECDVSRLQLDPDHFRLVLDNLLSNALANRSGDGEVRIEMHAVGETWSFSVCNPGQVPDDLKNRIFEPFVSGRSRGVGLGLATVQQVCRANGWQVDLMSKEASTCFTVTGAINTESSEDRTRETVEGNHG</sequence>
<evidence type="ECO:0000313" key="12">
    <source>
        <dbReference type="Proteomes" id="UP000231701"/>
    </source>
</evidence>
<proteinExistence type="predicted"/>
<dbReference type="InterPro" id="IPR036890">
    <property type="entry name" value="HATPase_C_sf"/>
</dbReference>
<dbReference type="Gene3D" id="3.30.565.10">
    <property type="entry name" value="Histidine kinase-like ATPase, C-terminal domain"/>
    <property type="match status" value="1"/>
</dbReference>
<dbReference type="InterPro" id="IPR003661">
    <property type="entry name" value="HisK_dim/P_dom"/>
</dbReference>
<comment type="catalytic activity">
    <reaction evidence="1">
        <text>ATP + protein L-histidine = ADP + protein N-phospho-L-histidine.</text>
        <dbReference type="EC" id="2.7.13.3"/>
    </reaction>
</comment>
<feature type="transmembrane region" description="Helical" evidence="9">
    <location>
        <begin position="133"/>
        <end position="150"/>
    </location>
</feature>
<dbReference type="Proteomes" id="UP000231701">
    <property type="component" value="Chromosome"/>
</dbReference>
<evidence type="ECO:0000256" key="3">
    <source>
        <dbReference type="ARBA" id="ARBA00022553"/>
    </source>
</evidence>
<keyword evidence="8" id="KW-0902">Two-component regulatory system</keyword>
<feature type="transmembrane region" description="Helical" evidence="9">
    <location>
        <begin position="62"/>
        <end position="88"/>
    </location>
</feature>
<accession>A0A2K8KYE5</accession>
<evidence type="ECO:0000256" key="5">
    <source>
        <dbReference type="ARBA" id="ARBA00022741"/>
    </source>
</evidence>
<keyword evidence="3" id="KW-0597">Phosphoprotein</keyword>
<keyword evidence="9" id="KW-0812">Transmembrane</keyword>
<dbReference type="Gene3D" id="1.10.287.130">
    <property type="match status" value="1"/>
</dbReference>
<dbReference type="AlphaFoldDB" id="A0A2K8KYE5"/>